<dbReference type="InterPro" id="IPR001753">
    <property type="entry name" value="Enoyl-CoA_hydra/iso"/>
</dbReference>
<evidence type="ECO:0000313" key="3">
    <source>
        <dbReference type="EMBL" id="MBE9660666.1"/>
    </source>
</evidence>
<name>A0A929PV62_9SPHI</name>
<dbReference type="Gene3D" id="3.90.226.10">
    <property type="entry name" value="2-enoyl-CoA Hydratase, Chain A, domain 1"/>
    <property type="match status" value="1"/>
</dbReference>
<dbReference type="InterPro" id="IPR029045">
    <property type="entry name" value="ClpP/crotonase-like_dom_sf"/>
</dbReference>
<dbReference type="SUPFAM" id="SSF52096">
    <property type="entry name" value="ClpP/crotonase"/>
    <property type="match status" value="1"/>
</dbReference>
<dbReference type="PANTHER" id="PTHR11941:SF45">
    <property type="entry name" value="ENOYL-COA DELTA ISOMERASE 1, MITOCHONDRIAL"/>
    <property type="match status" value="1"/>
</dbReference>
<dbReference type="GO" id="GO:0006635">
    <property type="term" value="P:fatty acid beta-oxidation"/>
    <property type="evidence" value="ECO:0007669"/>
    <property type="project" value="TreeGrafter"/>
</dbReference>
<dbReference type="AlphaFoldDB" id="A0A929PV62"/>
<accession>A0A929PV62</accession>
<gene>
    <name evidence="3" type="ORF">IRJ16_02120</name>
</gene>
<evidence type="ECO:0000256" key="1">
    <source>
        <dbReference type="ARBA" id="ARBA00005254"/>
    </source>
</evidence>
<dbReference type="InterPro" id="IPR018376">
    <property type="entry name" value="Enoyl-CoA_hyd/isom_CS"/>
</dbReference>
<reference evidence="3" key="1">
    <citation type="submission" date="2020-10" db="EMBL/GenBank/DDBJ databases">
        <title>Mucilaginibacter mali sp. nov., isolated from rhizosphere soil of apple orchard.</title>
        <authorList>
            <person name="Lee J.-S."/>
            <person name="Kim H.S."/>
            <person name="Kim J.-S."/>
        </authorList>
    </citation>
    <scope>NUCLEOTIDE SEQUENCE</scope>
    <source>
        <strain evidence="3">KCTC 22746</strain>
    </source>
</reference>
<sequence>MSTIQLNIVDGLATVTLDRGRSNPINHQLIKDLTACIQDFEHNKEVSAVVITGKDGFFSSGIDLIEAYSYNEEQIRAFWVDFLQMQVALASFSKPLVAAITGHSPAGGCVIAICCDYRVMGEGQYIIGLNEIPVGIIVPDSVFNLYAFWLDQHKAYQYLMEGKLLSPADALANGLVDEVVPAQDVLAQAEAKAHAYMKLNNFTWSQSKLNLRRELINKLNADQSATLDVMLKQWWAPATRKGLEMMIQQLTAKK</sequence>
<comment type="similarity">
    <text evidence="1 2">Belongs to the enoyl-CoA hydratase/isomerase family.</text>
</comment>
<dbReference type="CDD" id="cd06558">
    <property type="entry name" value="crotonase-like"/>
    <property type="match status" value="1"/>
</dbReference>
<organism evidence="3 4">
    <name type="scientific">Mucilaginibacter myungsuensis</name>
    <dbReference type="NCBI Taxonomy" id="649104"/>
    <lineage>
        <taxon>Bacteria</taxon>
        <taxon>Pseudomonadati</taxon>
        <taxon>Bacteroidota</taxon>
        <taxon>Sphingobacteriia</taxon>
        <taxon>Sphingobacteriales</taxon>
        <taxon>Sphingobacteriaceae</taxon>
        <taxon>Mucilaginibacter</taxon>
    </lineage>
</organism>
<proteinExistence type="inferred from homology"/>
<dbReference type="PANTHER" id="PTHR11941">
    <property type="entry name" value="ENOYL-COA HYDRATASE-RELATED"/>
    <property type="match status" value="1"/>
</dbReference>
<dbReference type="Proteomes" id="UP000622475">
    <property type="component" value="Unassembled WGS sequence"/>
</dbReference>
<dbReference type="PROSITE" id="PS00166">
    <property type="entry name" value="ENOYL_COA_HYDRATASE"/>
    <property type="match status" value="1"/>
</dbReference>
<comment type="caution">
    <text evidence="3">The sequence shown here is derived from an EMBL/GenBank/DDBJ whole genome shotgun (WGS) entry which is preliminary data.</text>
</comment>
<keyword evidence="4" id="KW-1185">Reference proteome</keyword>
<dbReference type="Pfam" id="PF00378">
    <property type="entry name" value="ECH_1"/>
    <property type="match status" value="1"/>
</dbReference>
<evidence type="ECO:0000313" key="4">
    <source>
        <dbReference type="Proteomes" id="UP000622475"/>
    </source>
</evidence>
<dbReference type="GO" id="GO:0003824">
    <property type="term" value="F:catalytic activity"/>
    <property type="evidence" value="ECO:0007669"/>
    <property type="project" value="InterPro"/>
</dbReference>
<dbReference type="RefSeq" id="WP_194109860.1">
    <property type="nucleotide sequence ID" value="NZ_JADFFL010000001.1"/>
</dbReference>
<protein>
    <submittedName>
        <fullName evidence="3">Enoyl-CoA hydratase/isomerase family protein</fullName>
    </submittedName>
</protein>
<dbReference type="EMBL" id="JADFFL010000001">
    <property type="protein sequence ID" value="MBE9660666.1"/>
    <property type="molecule type" value="Genomic_DNA"/>
</dbReference>
<evidence type="ECO:0000256" key="2">
    <source>
        <dbReference type="RuleBase" id="RU003707"/>
    </source>
</evidence>